<reference evidence="1 2" key="1">
    <citation type="submission" date="2016-08" db="EMBL/GenBank/DDBJ databases">
        <authorList>
            <person name="Seilhamer J.J."/>
        </authorList>
    </citation>
    <scope>NUCLEOTIDE SEQUENCE [LARGE SCALE GENOMIC DNA]</scope>
    <source>
        <strain evidence="1 2">DX4</strain>
    </source>
</reference>
<accession>A0A1D7QQE3</accession>
<evidence type="ECO:0000313" key="2">
    <source>
        <dbReference type="Proteomes" id="UP000094313"/>
    </source>
</evidence>
<sequence>MVHNAGICLKDVLKEIKAGKKKLREILVGRTPGKGSKTGREVIDRMKKEGKIRTRRGKQQFKSKKDGKWYDMEYADMAHKRDAVKYWNRTGRNHGARSPEVRKWMRDSKNYYLEHQTYNRSDGAKLGINYKLPPR</sequence>
<evidence type="ECO:0000313" key="1">
    <source>
        <dbReference type="EMBL" id="AOM80892.1"/>
    </source>
</evidence>
<proteinExistence type="predicted"/>
<dbReference type="EMBL" id="CP017141">
    <property type="protein sequence ID" value="AOM80892.1"/>
    <property type="molecule type" value="Genomic_DNA"/>
</dbReference>
<gene>
    <name evidence="1" type="ORF">BFS30_19615</name>
</gene>
<keyword evidence="2" id="KW-1185">Reference proteome</keyword>
<dbReference type="KEGG" id="psty:BFS30_19615"/>
<protein>
    <submittedName>
        <fullName evidence="1">Uncharacterized protein</fullName>
    </submittedName>
</protein>
<dbReference type="AlphaFoldDB" id="A0A1D7QQE3"/>
<dbReference type="Proteomes" id="UP000094313">
    <property type="component" value="Chromosome"/>
</dbReference>
<name>A0A1D7QQE3_9SPHI</name>
<organism evidence="1 2">
    <name type="scientific">Pedobacter steynii</name>
    <dbReference type="NCBI Taxonomy" id="430522"/>
    <lineage>
        <taxon>Bacteria</taxon>
        <taxon>Pseudomonadati</taxon>
        <taxon>Bacteroidota</taxon>
        <taxon>Sphingobacteriia</taxon>
        <taxon>Sphingobacteriales</taxon>
        <taxon>Sphingobacteriaceae</taxon>
        <taxon>Pedobacter</taxon>
    </lineage>
</organism>